<proteinExistence type="inferred from homology"/>
<dbReference type="PROSITE" id="PS50949">
    <property type="entry name" value="HTH_GNTR"/>
    <property type="match status" value="1"/>
</dbReference>
<dbReference type="Pfam" id="PF00392">
    <property type="entry name" value="GntR"/>
    <property type="match status" value="1"/>
</dbReference>
<evidence type="ECO:0000256" key="3">
    <source>
        <dbReference type="ARBA" id="ARBA00022576"/>
    </source>
</evidence>
<dbReference type="InterPro" id="IPR036388">
    <property type="entry name" value="WH-like_DNA-bd_sf"/>
</dbReference>
<dbReference type="RefSeq" id="WP_184528492.1">
    <property type="nucleotide sequence ID" value="NZ_JACHGK010000015.1"/>
</dbReference>
<protein>
    <submittedName>
        <fullName evidence="9">GntR family transcriptional regulator/MocR family aminotransferase</fullName>
    </submittedName>
</protein>
<dbReference type="Pfam" id="PF00155">
    <property type="entry name" value="Aminotran_1_2"/>
    <property type="match status" value="1"/>
</dbReference>
<gene>
    <name evidence="9" type="ORF">HNR53_003654</name>
</gene>
<dbReference type="CDD" id="cd07377">
    <property type="entry name" value="WHTH_GntR"/>
    <property type="match status" value="1"/>
</dbReference>
<evidence type="ECO:0000256" key="7">
    <source>
        <dbReference type="ARBA" id="ARBA00023163"/>
    </source>
</evidence>
<keyword evidence="5" id="KW-0805">Transcription regulation</keyword>
<dbReference type="PANTHER" id="PTHR46577:SF1">
    <property type="entry name" value="HTH-TYPE TRANSCRIPTIONAL REGULATORY PROTEIN GABR"/>
    <property type="match status" value="1"/>
</dbReference>
<evidence type="ECO:0000256" key="1">
    <source>
        <dbReference type="ARBA" id="ARBA00001933"/>
    </source>
</evidence>
<dbReference type="InterPro" id="IPR000524">
    <property type="entry name" value="Tscrpt_reg_HTH_GntR"/>
</dbReference>
<evidence type="ECO:0000256" key="2">
    <source>
        <dbReference type="ARBA" id="ARBA00005384"/>
    </source>
</evidence>
<keyword evidence="6" id="KW-0238">DNA-binding</keyword>
<dbReference type="GO" id="GO:0003677">
    <property type="term" value="F:DNA binding"/>
    <property type="evidence" value="ECO:0007669"/>
    <property type="project" value="UniProtKB-KW"/>
</dbReference>
<dbReference type="GO" id="GO:0030170">
    <property type="term" value="F:pyridoxal phosphate binding"/>
    <property type="evidence" value="ECO:0007669"/>
    <property type="project" value="InterPro"/>
</dbReference>
<dbReference type="CDD" id="cd00609">
    <property type="entry name" value="AAT_like"/>
    <property type="match status" value="1"/>
</dbReference>
<dbReference type="SUPFAM" id="SSF53383">
    <property type="entry name" value="PLP-dependent transferases"/>
    <property type="match status" value="1"/>
</dbReference>
<evidence type="ECO:0000313" key="10">
    <source>
        <dbReference type="Proteomes" id="UP000531594"/>
    </source>
</evidence>
<reference evidence="9 10" key="1">
    <citation type="submission" date="2020-08" db="EMBL/GenBank/DDBJ databases">
        <title>Genomic Encyclopedia of Type Strains, Phase IV (KMG-IV): sequencing the most valuable type-strain genomes for metagenomic binning, comparative biology and taxonomic classification.</title>
        <authorList>
            <person name="Goeker M."/>
        </authorList>
    </citation>
    <scope>NUCLEOTIDE SEQUENCE [LARGE SCALE GENOMIC DNA]</scope>
    <source>
        <strain evidence="9 10">DSM 5391</strain>
    </source>
</reference>
<organism evidence="9 10">
    <name type="scientific">Bacillus benzoevorans</name>
    <dbReference type="NCBI Taxonomy" id="1456"/>
    <lineage>
        <taxon>Bacteria</taxon>
        <taxon>Bacillati</taxon>
        <taxon>Bacillota</taxon>
        <taxon>Bacilli</taxon>
        <taxon>Bacillales</taxon>
        <taxon>Bacillaceae</taxon>
        <taxon>Bacillus</taxon>
    </lineage>
</organism>
<comment type="caution">
    <text evidence="9">The sequence shown here is derived from an EMBL/GenBank/DDBJ whole genome shotgun (WGS) entry which is preliminary data.</text>
</comment>
<keyword evidence="4" id="KW-0663">Pyridoxal phosphate</keyword>
<evidence type="ECO:0000313" key="9">
    <source>
        <dbReference type="EMBL" id="MBB6446987.1"/>
    </source>
</evidence>
<dbReference type="Proteomes" id="UP000531594">
    <property type="component" value="Unassembled WGS sequence"/>
</dbReference>
<keyword evidence="7" id="KW-0804">Transcription</keyword>
<dbReference type="PANTHER" id="PTHR46577">
    <property type="entry name" value="HTH-TYPE TRANSCRIPTIONAL REGULATORY PROTEIN GABR"/>
    <property type="match status" value="1"/>
</dbReference>
<keyword evidence="10" id="KW-1185">Reference proteome</keyword>
<dbReference type="InterPro" id="IPR015424">
    <property type="entry name" value="PyrdxlP-dep_Trfase"/>
</dbReference>
<dbReference type="InterPro" id="IPR015421">
    <property type="entry name" value="PyrdxlP-dep_Trfase_major"/>
</dbReference>
<sequence>MYIEVDRKDKRPIWLQIVDQVIDYITRGQLSPGDPLVPTRQLAQELSISRSSVQIAYEELQSRGYVATSRRGGTKVCQLIPETNLYGEEQSVPAIPPNPFLEEKTDYVEHWPDVNQDEKAEIDFRLHEPYVDPGFQKSWRRASNTAMRKENVLNWGYSSPYGLYSVREQISRYLAIERGIYVKPEQILLTLGARQTMDIIAQALLQEGDLVSVEDPGFPVAWSAMRYRNMNVEPVPIDSQGLCVEHISPDSKMIFTTPSHQFPSGVLMTANRRQELIQFARENQTWIIEDDYDGEFRYRGGPMPSLFSQMPTNILYLLSFTKLLAPGIRLAAVIGPEEAIARMAKVQEFVCRHLPVMEQLALGQFFETGDLLKHVRRMRSIYHRRHKIIIQALTATGLADQFHVQGTESGLHVLLESGEDFDESRAVQSALNTGVGVFPLSPYCLKSKRKGLLLGFAHLNSNPIVEGVNRLAKVLKK</sequence>
<feature type="domain" description="HTH gntR-type" evidence="8">
    <location>
        <begin position="11"/>
        <end position="79"/>
    </location>
</feature>
<dbReference type="EMBL" id="JACHGK010000015">
    <property type="protein sequence ID" value="MBB6446987.1"/>
    <property type="molecule type" value="Genomic_DNA"/>
</dbReference>
<keyword evidence="9" id="KW-0808">Transferase</keyword>
<dbReference type="InterPro" id="IPR051446">
    <property type="entry name" value="HTH_trans_reg/aminotransferase"/>
</dbReference>
<dbReference type="SUPFAM" id="SSF46785">
    <property type="entry name" value="Winged helix' DNA-binding domain"/>
    <property type="match status" value="1"/>
</dbReference>
<dbReference type="AlphaFoldDB" id="A0A7X0HW27"/>
<dbReference type="Gene3D" id="3.40.640.10">
    <property type="entry name" value="Type I PLP-dependent aspartate aminotransferase-like (Major domain)"/>
    <property type="match status" value="1"/>
</dbReference>
<evidence type="ECO:0000256" key="6">
    <source>
        <dbReference type="ARBA" id="ARBA00023125"/>
    </source>
</evidence>
<name>A0A7X0HW27_9BACI</name>
<evidence type="ECO:0000256" key="4">
    <source>
        <dbReference type="ARBA" id="ARBA00022898"/>
    </source>
</evidence>
<comment type="cofactor">
    <cofactor evidence="1">
        <name>pyridoxal 5'-phosphate</name>
        <dbReference type="ChEBI" id="CHEBI:597326"/>
    </cofactor>
</comment>
<dbReference type="SMART" id="SM00345">
    <property type="entry name" value="HTH_GNTR"/>
    <property type="match status" value="1"/>
</dbReference>
<evidence type="ECO:0000259" key="8">
    <source>
        <dbReference type="PROSITE" id="PS50949"/>
    </source>
</evidence>
<dbReference type="GO" id="GO:0003700">
    <property type="term" value="F:DNA-binding transcription factor activity"/>
    <property type="evidence" value="ECO:0007669"/>
    <property type="project" value="InterPro"/>
</dbReference>
<accession>A0A7X0HW27</accession>
<dbReference type="InterPro" id="IPR004839">
    <property type="entry name" value="Aminotransferase_I/II_large"/>
</dbReference>
<evidence type="ECO:0000256" key="5">
    <source>
        <dbReference type="ARBA" id="ARBA00023015"/>
    </source>
</evidence>
<dbReference type="GO" id="GO:0008483">
    <property type="term" value="F:transaminase activity"/>
    <property type="evidence" value="ECO:0007669"/>
    <property type="project" value="UniProtKB-KW"/>
</dbReference>
<dbReference type="InterPro" id="IPR036390">
    <property type="entry name" value="WH_DNA-bd_sf"/>
</dbReference>
<keyword evidence="3 9" id="KW-0032">Aminotransferase</keyword>
<dbReference type="Gene3D" id="1.10.10.10">
    <property type="entry name" value="Winged helix-like DNA-binding domain superfamily/Winged helix DNA-binding domain"/>
    <property type="match status" value="1"/>
</dbReference>
<comment type="similarity">
    <text evidence="2">In the C-terminal section; belongs to the class-I pyridoxal-phosphate-dependent aminotransferase family.</text>
</comment>